<dbReference type="EMBL" id="WHOD01000071">
    <property type="protein sequence ID" value="NOU95572.1"/>
    <property type="molecule type" value="Genomic_DNA"/>
</dbReference>
<keyword evidence="2" id="KW-1185">Reference proteome</keyword>
<evidence type="ECO:0000313" key="2">
    <source>
        <dbReference type="Proteomes" id="UP000641588"/>
    </source>
</evidence>
<organism evidence="1 2">
    <name type="scientific">Paenibacillus foliorum</name>
    <dbReference type="NCBI Taxonomy" id="2654974"/>
    <lineage>
        <taxon>Bacteria</taxon>
        <taxon>Bacillati</taxon>
        <taxon>Bacillota</taxon>
        <taxon>Bacilli</taxon>
        <taxon>Bacillales</taxon>
        <taxon>Paenibacillaceae</taxon>
        <taxon>Paenibacillus</taxon>
    </lineage>
</organism>
<name>A0A972K441_9BACL</name>
<gene>
    <name evidence="1" type="ORF">GC093_20400</name>
</gene>
<evidence type="ECO:0000313" key="1">
    <source>
        <dbReference type="EMBL" id="NOU95572.1"/>
    </source>
</evidence>
<proteinExistence type="predicted"/>
<protein>
    <submittedName>
        <fullName evidence="1">Uncharacterized protein</fullName>
    </submittedName>
</protein>
<accession>A0A972K441</accession>
<reference evidence="1" key="1">
    <citation type="submission" date="2019-10" db="EMBL/GenBank/DDBJ databases">
        <title>Description of Paenibacillus glebae sp. nov.</title>
        <authorList>
            <person name="Carlier A."/>
            <person name="Qi S."/>
        </authorList>
    </citation>
    <scope>NUCLEOTIDE SEQUENCE</scope>
    <source>
        <strain evidence="1">LMG 31456</strain>
    </source>
</reference>
<dbReference type="Proteomes" id="UP000641588">
    <property type="component" value="Unassembled WGS sequence"/>
</dbReference>
<comment type="caution">
    <text evidence="1">The sequence shown here is derived from an EMBL/GenBank/DDBJ whole genome shotgun (WGS) entry which is preliminary data.</text>
</comment>
<dbReference type="RefSeq" id="WP_171653791.1">
    <property type="nucleotide sequence ID" value="NZ_WHOD01000071.1"/>
</dbReference>
<dbReference type="AlphaFoldDB" id="A0A972K441"/>
<sequence>MIERYQLLNEPGRTICIFEKNGKYFGHILKDRTDKAPAKLVFETQKYDSLDALKSEYPAKDEKS</sequence>